<gene>
    <name evidence="2" type="ORF">CHH28_17330</name>
</gene>
<sequence length="92" mass="10697">MQITPQMLYAEHYTWDTGKSKNNNPPENDPDKINKNAGQEMIAFLQQMADELKITAKADIQSIEIYLLSRRCKTDDSKRSLFRKVCTHFNFA</sequence>
<organism evidence="2 3">
    <name type="scientific">Bacterioplanes sanyensis</name>
    <dbReference type="NCBI Taxonomy" id="1249553"/>
    <lineage>
        <taxon>Bacteria</taxon>
        <taxon>Pseudomonadati</taxon>
        <taxon>Pseudomonadota</taxon>
        <taxon>Gammaproteobacteria</taxon>
        <taxon>Oceanospirillales</taxon>
        <taxon>Oceanospirillaceae</taxon>
        <taxon>Bacterioplanes</taxon>
    </lineage>
</organism>
<proteinExistence type="predicted"/>
<dbReference type="AlphaFoldDB" id="A0A222FNF9"/>
<dbReference type="KEGG" id="bsan:CHH28_17330"/>
<name>A0A222FNF9_9GAMM</name>
<dbReference type="Proteomes" id="UP000202440">
    <property type="component" value="Chromosome"/>
</dbReference>
<dbReference type="EMBL" id="CP022530">
    <property type="protein sequence ID" value="ASP40330.1"/>
    <property type="molecule type" value="Genomic_DNA"/>
</dbReference>
<evidence type="ECO:0000313" key="2">
    <source>
        <dbReference type="EMBL" id="ASP40330.1"/>
    </source>
</evidence>
<reference evidence="2 3" key="1">
    <citation type="submission" date="2017-07" db="EMBL/GenBank/DDBJ databases">
        <title>Annotated genome sequence of Bacterioplanes sanyensis isolated from Red Sea.</title>
        <authorList>
            <person name="Rehman Z.U."/>
        </authorList>
    </citation>
    <scope>NUCLEOTIDE SEQUENCE [LARGE SCALE GENOMIC DNA]</scope>
    <source>
        <strain evidence="2 3">NV9</strain>
    </source>
</reference>
<protein>
    <submittedName>
        <fullName evidence="2">Uncharacterized protein</fullName>
    </submittedName>
</protein>
<evidence type="ECO:0000256" key="1">
    <source>
        <dbReference type="SAM" id="MobiDB-lite"/>
    </source>
</evidence>
<keyword evidence="3" id="KW-1185">Reference proteome</keyword>
<accession>A0A222FNF9</accession>
<evidence type="ECO:0000313" key="3">
    <source>
        <dbReference type="Proteomes" id="UP000202440"/>
    </source>
</evidence>
<feature type="region of interest" description="Disordered" evidence="1">
    <location>
        <begin position="14"/>
        <end position="34"/>
    </location>
</feature>
<dbReference type="RefSeq" id="WP_094061499.1">
    <property type="nucleotide sequence ID" value="NZ_CP022530.1"/>
</dbReference>